<sequence>MGHDDKLFPILYPYHECRKCHNDGDCSQAYKGGPGKYCGIVASSDDNYQYDGSSCCCPVESECQMTSWECLCEGSKEEVMYREVVEWAFLFLICFICYFESHIRVWLKGWIDWCCPDRSQQHEWDDDNDREPLMGETDDANNTTYQATSNSDHDFTGTRVNSSTYPATSNSGYDFTGSGTLRL</sequence>
<dbReference type="EMBL" id="CAICTM010000246">
    <property type="protein sequence ID" value="CAB9505895.1"/>
    <property type="molecule type" value="Genomic_DNA"/>
</dbReference>
<organism evidence="2 3">
    <name type="scientific">Seminavis robusta</name>
    <dbReference type="NCBI Taxonomy" id="568900"/>
    <lineage>
        <taxon>Eukaryota</taxon>
        <taxon>Sar</taxon>
        <taxon>Stramenopiles</taxon>
        <taxon>Ochrophyta</taxon>
        <taxon>Bacillariophyta</taxon>
        <taxon>Bacillariophyceae</taxon>
        <taxon>Bacillariophycidae</taxon>
        <taxon>Naviculales</taxon>
        <taxon>Naviculaceae</taxon>
        <taxon>Seminavis</taxon>
    </lineage>
</organism>
<feature type="region of interest" description="Disordered" evidence="1">
    <location>
        <begin position="123"/>
        <end position="157"/>
    </location>
</feature>
<dbReference type="OrthoDB" id="75760at2759"/>
<accession>A0A9N8DSG2</accession>
<protein>
    <submittedName>
        <fullName evidence="2">Uncharacterized protein</fullName>
    </submittedName>
</protein>
<evidence type="ECO:0000313" key="2">
    <source>
        <dbReference type="EMBL" id="CAB9505895.1"/>
    </source>
</evidence>
<evidence type="ECO:0000313" key="3">
    <source>
        <dbReference type="Proteomes" id="UP001153069"/>
    </source>
</evidence>
<proteinExistence type="predicted"/>
<keyword evidence="3" id="KW-1185">Reference proteome</keyword>
<gene>
    <name evidence="2" type="ORF">SEMRO_247_G098030.1</name>
</gene>
<name>A0A9N8DSG2_9STRA</name>
<dbReference type="AlphaFoldDB" id="A0A9N8DSG2"/>
<evidence type="ECO:0000256" key="1">
    <source>
        <dbReference type="SAM" id="MobiDB-lite"/>
    </source>
</evidence>
<reference evidence="2" key="1">
    <citation type="submission" date="2020-06" db="EMBL/GenBank/DDBJ databases">
        <authorList>
            <consortium name="Plant Systems Biology data submission"/>
        </authorList>
    </citation>
    <scope>NUCLEOTIDE SEQUENCE</scope>
    <source>
        <strain evidence="2">D6</strain>
    </source>
</reference>
<feature type="compositionally biased region" description="Polar residues" evidence="1">
    <location>
        <begin position="140"/>
        <end position="150"/>
    </location>
</feature>
<dbReference type="Proteomes" id="UP001153069">
    <property type="component" value="Unassembled WGS sequence"/>
</dbReference>
<comment type="caution">
    <text evidence="2">The sequence shown here is derived from an EMBL/GenBank/DDBJ whole genome shotgun (WGS) entry which is preliminary data.</text>
</comment>